<dbReference type="RefSeq" id="WP_188440051.1">
    <property type="nucleotide sequence ID" value="NZ_BMGK01000003.1"/>
</dbReference>
<dbReference type="InterPro" id="IPR013783">
    <property type="entry name" value="Ig-like_fold"/>
</dbReference>
<dbReference type="InterPro" id="IPR036249">
    <property type="entry name" value="Thioredoxin-like_sf"/>
</dbReference>
<organism evidence="1 2">
    <name type="scientific">Planktosalinus lacus</name>
    <dbReference type="NCBI Taxonomy" id="1526573"/>
    <lineage>
        <taxon>Bacteria</taxon>
        <taxon>Pseudomonadati</taxon>
        <taxon>Bacteroidota</taxon>
        <taxon>Flavobacteriia</taxon>
        <taxon>Flavobacteriales</taxon>
        <taxon>Flavobacteriaceae</taxon>
        <taxon>Planktosalinus</taxon>
    </lineage>
</organism>
<gene>
    <name evidence="1" type="ORF">GCM10011312_09620</name>
</gene>
<dbReference type="EMBL" id="BMGK01000003">
    <property type="protein sequence ID" value="GGD87684.1"/>
    <property type="molecule type" value="Genomic_DNA"/>
</dbReference>
<dbReference type="Gene3D" id="3.40.30.10">
    <property type="entry name" value="Glutaredoxin"/>
    <property type="match status" value="1"/>
</dbReference>
<protein>
    <recommendedName>
        <fullName evidence="3">Thioredoxin domain-containing protein</fullName>
    </recommendedName>
</protein>
<proteinExistence type="predicted"/>
<dbReference type="Gene3D" id="2.60.40.10">
    <property type="entry name" value="Immunoglobulins"/>
    <property type="match status" value="1"/>
</dbReference>
<name>A0A8J2V8F6_9FLAO</name>
<reference evidence="1" key="1">
    <citation type="journal article" date="2014" name="Int. J. Syst. Evol. Microbiol.">
        <title>Complete genome sequence of Corynebacterium casei LMG S-19264T (=DSM 44701T), isolated from a smear-ripened cheese.</title>
        <authorList>
            <consortium name="US DOE Joint Genome Institute (JGI-PGF)"/>
            <person name="Walter F."/>
            <person name="Albersmeier A."/>
            <person name="Kalinowski J."/>
            <person name="Ruckert C."/>
        </authorList>
    </citation>
    <scope>NUCLEOTIDE SEQUENCE</scope>
    <source>
        <strain evidence="1">CGMCC 1.12924</strain>
    </source>
</reference>
<dbReference type="Pfam" id="PF11551">
    <property type="entry name" value="Omp28"/>
    <property type="match status" value="1"/>
</dbReference>
<keyword evidence="2" id="KW-1185">Reference proteome</keyword>
<dbReference type="PROSITE" id="PS51257">
    <property type="entry name" value="PROKAR_LIPOPROTEIN"/>
    <property type="match status" value="1"/>
</dbReference>
<evidence type="ECO:0000313" key="2">
    <source>
        <dbReference type="Proteomes" id="UP000652231"/>
    </source>
</evidence>
<evidence type="ECO:0000313" key="1">
    <source>
        <dbReference type="EMBL" id="GGD87684.1"/>
    </source>
</evidence>
<dbReference type="SUPFAM" id="SSF52833">
    <property type="entry name" value="Thioredoxin-like"/>
    <property type="match status" value="1"/>
</dbReference>
<sequence length="432" mass="47612">MKIRYLFVPFLVLSIVIYSCSADYLDNRAQVDLSSITLKANIETTNIGIDQTLEFTVIGNDDVDYTANSVITVNGEPIEGTSHSFTEGGEYTFEATYSGFSSNALTYNVVTEKYLVIDRSKALRTQTVTFQLLNPNGDDATSEATFFVNGTSISGNTFSSNQEGVYEVYATYDNGVSQTEPETLEVFVPKRKVVYEDYTGAWCGWCVRVTNAVHLLKEQSDDVVVVAIHNNDEMTFPQEVQLRNTFGVAGFPTAKINRTDTAPNPEDAPSSIEYALANAGTETDISIAINTELTGNMLTVQTKLISENSIPSTHKLVVYIYQDGLVFPQTNYYVNTPGSPYYQMGNPIEDFVHNDVLETSLTNIFGDQLQSTNAFEELSINFDAVDLSTYGDTSNGNTYDPSRFGVAVYVVDENNNALNAQHVKAGLNVDFE</sequence>
<accession>A0A8J2V8F6</accession>
<comment type="caution">
    <text evidence="1">The sequence shown here is derived from an EMBL/GenBank/DDBJ whole genome shotgun (WGS) entry which is preliminary data.</text>
</comment>
<dbReference type="InterPro" id="IPR021615">
    <property type="entry name" value="Omp28"/>
</dbReference>
<dbReference type="Proteomes" id="UP000652231">
    <property type="component" value="Unassembled WGS sequence"/>
</dbReference>
<reference evidence="1" key="2">
    <citation type="submission" date="2020-09" db="EMBL/GenBank/DDBJ databases">
        <authorList>
            <person name="Sun Q."/>
            <person name="Zhou Y."/>
        </authorList>
    </citation>
    <scope>NUCLEOTIDE SEQUENCE</scope>
    <source>
        <strain evidence="1">CGMCC 1.12924</strain>
    </source>
</reference>
<evidence type="ECO:0008006" key="3">
    <source>
        <dbReference type="Google" id="ProtNLM"/>
    </source>
</evidence>
<dbReference type="AlphaFoldDB" id="A0A8J2V8F6"/>